<feature type="region of interest" description="Disordered" evidence="1">
    <location>
        <begin position="288"/>
        <end position="373"/>
    </location>
</feature>
<feature type="region of interest" description="Disordered" evidence="1">
    <location>
        <begin position="106"/>
        <end position="249"/>
    </location>
</feature>
<reference evidence="3" key="1">
    <citation type="journal article" date="2022" name="New Phytol.">
        <title>Evolutionary transition to the ectomycorrhizal habit in the genomes of a hyperdiverse lineage of mushroom-forming fungi.</title>
        <authorList>
            <person name="Looney B."/>
            <person name="Miyauchi S."/>
            <person name="Morin E."/>
            <person name="Drula E."/>
            <person name="Courty P.E."/>
            <person name="Kohler A."/>
            <person name="Kuo A."/>
            <person name="LaButti K."/>
            <person name="Pangilinan J."/>
            <person name="Lipzen A."/>
            <person name="Riley R."/>
            <person name="Andreopoulos W."/>
            <person name="He G."/>
            <person name="Johnson J."/>
            <person name="Nolan M."/>
            <person name="Tritt A."/>
            <person name="Barry K.W."/>
            <person name="Grigoriev I.V."/>
            <person name="Nagy L.G."/>
            <person name="Hibbett D."/>
            <person name="Henrissat B."/>
            <person name="Matheny P.B."/>
            <person name="Labbe J."/>
            <person name="Martin F.M."/>
        </authorList>
    </citation>
    <scope>NUCLEOTIDE SEQUENCE</scope>
    <source>
        <strain evidence="3">BPL690</strain>
    </source>
</reference>
<feature type="compositionally biased region" description="Polar residues" evidence="1">
    <location>
        <begin position="64"/>
        <end position="80"/>
    </location>
</feature>
<keyword evidence="2" id="KW-0472">Membrane</keyword>
<feature type="compositionally biased region" description="Pro residues" evidence="1">
    <location>
        <begin position="217"/>
        <end position="234"/>
    </location>
</feature>
<sequence length="452" mass="46991">MSDATTSVTGVVPTATPFTSQSKNTSKLVIIIVATVGGFVLIIALILVIVPLARRRASRRQPKQADNSTVSGRTSPTVNSHRGVHNRAISADAFVPLLHPDPNASVEYSRFGSTTAQSDTATQSSVPPTPSATSSLLHSPRRFAPTFRSFSTRSPSPDLEPGLPRSLRSSQPQPLRHARTRIARVPMDPLPEDSVTDVSPQRGQSPTTSSAESHAPIPAPAPTLPASEPAPPPASARSSSPTPTPASWLHIPKASGIPLIGAFRGSISSLASAASSLPTMQHYPSFNQNARSASASTRSSQTFFSVTSDAPTTGHHHHHLPTPPQPPTTIPSEYGELLSPSGLSGPPVRFKPGGAGERTPQVHQSPSDDVHESRQASMVYGHNNNSSMLSIPRILLPGEGGRPVSSTMGTGSSVSLYTDARSQLGGVGEDGRLNGSVGGGSSGGGKARGRQS</sequence>
<accession>A0AAD4QMM2</accession>
<feature type="transmembrane region" description="Helical" evidence="2">
    <location>
        <begin position="28"/>
        <end position="53"/>
    </location>
</feature>
<evidence type="ECO:0000256" key="1">
    <source>
        <dbReference type="SAM" id="MobiDB-lite"/>
    </source>
</evidence>
<comment type="caution">
    <text evidence="3">The sequence shown here is derived from an EMBL/GenBank/DDBJ whole genome shotgun (WGS) entry which is preliminary data.</text>
</comment>
<dbReference type="EMBL" id="WTXG01000013">
    <property type="protein sequence ID" value="KAI0301705.1"/>
    <property type="molecule type" value="Genomic_DNA"/>
</dbReference>
<evidence type="ECO:0000313" key="4">
    <source>
        <dbReference type="Proteomes" id="UP001203297"/>
    </source>
</evidence>
<feature type="region of interest" description="Disordered" evidence="1">
    <location>
        <begin position="401"/>
        <end position="452"/>
    </location>
</feature>
<evidence type="ECO:0000313" key="3">
    <source>
        <dbReference type="EMBL" id="KAI0301705.1"/>
    </source>
</evidence>
<feature type="compositionally biased region" description="Low complexity" evidence="1">
    <location>
        <begin position="113"/>
        <end position="138"/>
    </location>
</feature>
<organism evidence="3 4">
    <name type="scientific">Multifurca ochricompacta</name>
    <dbReference type="NCBI Taxonomy" id="376703"/>
    <lineage>
        <taxon>Eukaryota</taxon>
        <taxon>Fungi</taxon>
        <taxon>Dikarya</taxon>
        <taxon>Basidiomycota</taxon>
        <taxon>Agaricomycotina</taxon>
        <taxon>Agaricomycetes</taxon>
        <taxon>Russulales</taxon>
        <taxon>Russulaceae</taxon>
        <taxon>Multifurca</taxon>
    </lineage>
</organism>
<feature type="compositionally biased region" description="Polar residues" evidence="1">
    <location>
        <begin position="196"/>
        <end position="212"/>
    </location>
</feature>
<dbReference type="Proteomes" id="UP001203297">
    <property type="component" value="Unassembled WGS sequence"/>
</dbReference>
<proteinExistence type="predicted"/>
<feature type="compositionally biased region" description="Gly residues" evidence="1">
    <location>
        <begin position="436"/>
        <end position="446"/>
    </location>
</feature>
<feature type="compositionally biased region" description="Low complexity" evidence="1">
    <location>
        <begin position="235"/>
        <end position="247"/>
    </location>
</feature>
<keyword evidence="2" id="KW-0812">Transmembrane</keyword>
<protein>
    <submittedName>
        <fullName evidence="3">Uncharacterized protein</fullName>
    </submittedName>
</protein>
<gene>
    <name evidence="3" type="ORF">B0F90DRAFT_1816908</name>
</gene>
<feature type="compositionally biased region" description="Low complexity" evidence="1">
    <location>
        <begin position="404"/>
        <end position="415"/>
    </location>
</feature>
<feature type="compositionally biased region" description="Low complexity" evidence="1">
    <location>
        <begin position="288"/>
        <end position="305"/>
    </location>
</feature>
<keyword evidence="4" id="KW-1185">Reference proteome</keyword>
<dbReference type="AlphaFoldDB" id="A0AAD4QMM2"/>
<feature type="region of interest" description="Disordered" evidence="1">
    <location>
        <begin position="57"/>
        <end position="83"/>
    </location>
</feature>
<name>A0AAD4QMM2_9AGAM</name>
<keyword evidence="2" id="KW-1133">Transmembrane helix</keyword>
<evidence type="ECO:0000256" key="2">
    <source>
        <dbReference type="SAM" id="Phobius"/>
    </source>
</evidence>